<dbReference type="InterPro" id="IPR036390">
    <property type="entry name" value="WH_DNA-bd_sf"/>
</dbReference>
<dbReference type="PANTHER" id="PTHR42756">
    <property type="entry name" value="TRANSCRIPTIONAL REGULATOR, MARR"/>
    <property type="match status" value="1"/>
</dbReference>
<proteinExistence type="predicted"/>
<dbReference type="InterPro" id="IPR000835">
    <property type="entry name" value="HTH_MarR-typ"/>
</dbReference>
<dbReference type="PANTHER" id="PTHR42756:SF1">
    <property type="entry name" value="TRANSCRIPTIONAL REPRESSOR OF EMRAB OPERON"/>
    <property type="match status" value="1"/>
</dbReference>
<accession>A0ABM8EL07</accession>
<keyword evidence="1" id="KW-0805">Transcription regulation</keyword>
<evidence type="ECO:0000313" key="5">
    <source>
        <dbReference type="EMBL" id="BDV43121.1"/>
    </source>
</evidence>
<evidence type="ECO:0000256" key="1">
    <source>
        <dbReference type="ARBA" id="ARBA00023015"/>
    </source>
</evidence>
<dbReference type="InterPro" id="IPR023187">
    <property type="entry name" value="Tscrpt_reg_MarR-type_CS"/>
</dbReference>
<dbReference type="SMART" id="SM00347">
    <property type="entry name" value="HTH_MARR"/>
    <property type="match status" value="1"/>
</dbReference>
<dbReference type="RefSeq" id="WP_281999238.1">
    <property type="nucleotide sequence ID" value="NZ_AP027151.1"/>
</dbReference>
<name>A0ABM8EL07_9BACT</name>
<organism evidence="5 6">
    <name type="scientific">Geotalea uraniireducens</name>
    <dbReference type="NCBI Taxonomy" id="351604"/>
    <lineage>
        <taxon>Bacteria</taxon>
        <taxon>Pseudomonadati</taxon>
        <taxon>Thermodesulfobacteriota</taxon>
        <taxon>Desulfuromonadia</taxon>
        <taxon>Geobacterales</taxon>
        <taxon>Geobacteraceae</taxon>
        <taxon>Geotalea</taxon>
    </lineage>
</organism>
<protein>
    <submittedName>
        <fullName evidence="5">MarR family transcriptional regulator</fullName>
    </submittedName>
</protein>
<keyword evidence="3" id="KW-0804">Transcription</keyword>
<keyword evidence="2" id="KW-0238">DNA-binding</keyword>
<dbReference type="EMBL" id="AP027151">
    <property type="protein sequence ID" value="BDV43121.1"/>
    <property type="molecule type" value="Genomic_DNA"/>
</dbReference>
<gene>
    <name evidence="5" type="ORF">GURASL_20440</name>
</gene>
<dbReference type="InterPro" id="IPR036388">
    <property type="entry name" value="WH-like_DNA-bd_sf"/>
</dbReference>
<sequence>MYNIEESIGFLLAKAYQRGFGMFKERLDKFDITPQQFSLLAFLWREDGLSQSELSHKTQIDRTTIGGLIDRLERLELLKRCPHPEDRRAYRICLTDRGKSLESELCAIALDVTELYLAPLSADEQGNLRTILKKIRQWPENKS</sequence>
<dbReference type="Gene3D" id="1.10.10.10">
    <property type="entry name" value="Winged helix-like DNA-binding domain superfamily/Winged helix DNA-binding domain"/>
    <property type="match status" value="1"/>
</dbReference>
<keyword evidence="6" id="KW-1185">Reference proteome</keyword>
<reference evidence="5 6" key="1">
    <citation type="submission" date="2022-12" db="EMBL/GenBank/DDBJ databases">
        <title>Polyphasic characterization of Geotalea uranireducens NIT-SL11 newly isolated from a complex of sewage sludge and microbially reduced graphene oxide.</title>
        <authorList>
            <person name="Xie L."/>
            <person name="Yoshida N."/>
            <person name="Meng L."/>
        </authorList>
    </citation>
    <scope>NUCLEOTIDE SEQUENCE [LARGE SCALE GENOMIC DNA]</scope>
    <source>
        <strain evidence="5 6">NIT-SL11</strain>
    </source>
</reference>
<evidence type="ECO:0000259" key="4">
    <source>
        <dbReference type="PROSITE" id="PS50995"/>
    </source>
</evidence>
<dbReference type="SUPFAM" id="SSF46785">
    <property type="entry name" value="Winged helix' DNA-binding domain"/>
    <property type="match status" value="1"/>
</dbReference>
<dbReference type="Proteomes" id="UP001317705">
    <property type="component" value="Chromosome"/>
</dbReference>
<dbReference type="PRINTS" id="PR00598">
    <property type="entry name" value="HTHMARR"/>
</dbReference>
<evidence type="ECO:0000313" key="6">
    <source>
        <dbReference type="Proteomes" id="UP001317705"/>
    </source>
</evidence>
<evidence type="ECO:0000256" key="2">
    <source>
        <dbReference type="ARBA" id="ARBA00023125"/>
    </source>
</evidence>
<evidence type="ECO:0000256" key="3">
    <source>
        <dbReference type="ARBA" id="ARBA00023163"/>
    </source>
</evidence>
<dbReference type="Pfam" id="PF01047">
    <property type="entry name" value="MarR"/>
    <property type="match status" value="1"/>
</dbReference>
<dbReference type="PROSITE" id="PS01117">
    <property type="entry name" value="HTH_MARR_1"/>
    <property type="match status" value="1"/>
</dbReference>
<feature type="domain" description="HTH marR-type" evidence="4">
    <location>
        <begin position="1"/>
        <end position="137"/>
    </location>
</feature>
<dbReference type="PROSITE" id="PS50995">
    <property type="entry name" value="HTH_MARR_2"/>
    <property type="match status" value="1"/>
</dbReference>